<keyword evidence="2" id="KW-1185">Reference proteome</keyword>
<dbReference type="EMBL" id="CAJNOC010002400">
    <property type="protein sequence ID" value="CAF0930735.1"/>
    <property type="molecule type" value="Genomic_DNA"/>
</dbReference>
<evidence type="ECO:0000313" key="2">
    <source>
        <dbReference type="Proteomes" id="UP000663879"/>
    </source>
</evidence>
<proteinExistence type="predicted"/>
<name>A0A814BSV3_9BILA</name>
<reference evidence="1" key="1">
    <citation type="submission" date="2021-02" db="EMBL/GenBank/DDBJ databases">
        <authorList>
            <person name="Nowell W R."/>
        </authorList>
    </citation>
    <scope>NUCLEOTIDE SEQUENCE</scope>
    <source>
        <strain evidence="1">Ploen Becks lab</strain>
    </source>
</reference>
<evidence type="ECO:0008006" key="3">
    <source>
        <dbReference type="Google" id="ProtNLM"/>
    </source>
</evidence>
<sequence length="129" mass="14967">MDESIESVIQNAIQIDFDPNLDKSSRSGVIWIVLKNFEETKIRKKITYNEKSRLTTYAARNADSTMLSCFLLIFDLTMIRTIMNCSYSNARNKDPNISFTEEDILAFIGVLFCRNYMCPNTPVKEMWSK</sequence>
<gene>
    <name evidence="1" type="ORF">OXX778_LOCUS12891</name>
</gene>
<dbReference type="OrthoDB" id="9986773at2759"/>
<comment type="caution">
    <text evidence="1">The sequence shown here is derived from an EMBL/GenBank/DDBJ whole genome shotgun (WGS) entry which is preliminary data.</text>
</comment>
<organism evidence="1 2">
    <name type="scientific">Brachionus calyciflorus</name>
    <dbReference type="NCBI Taxonomy" id="104777"/>
    <lineage>
        <taxon>Eukaryota</taxon>
        <taxon>Metazoa</taxon>
        <taxon>Spiralia</taxon>
        <taxon>Gnathifera</taxon>
        <taxon>Rotifera</taxon>
        <taxon>Eurotatoria</taxon>
        <taxon>Monogononta</taxon>
        <taxon>Pseudotrocha</taxon>
        <taxon>Ploima</taxon>
        <taxon>Brachionidae</taxon>
        <taxon>Brachionus</taxon>
    </lineage>
</organism>
<dbReference type="AlphaFoldDB" id="A0A814BSV3"/>
<protein>
    <recommendedName>
        <fullName evidence="3">PiggyBac transposable element-derived protein domain-containing protein</fullName>
    </recommendedName>
</protein>
<accession>A0A814BSV3</accession>
<evidence type="ECO:0000313" key="1">
    <source>
        <dbReference type="EMBL" id="CAF0930735.1"/>
    </source>
</evidence>
<dbReference type="Proteomes" id="UP000663879">
    <property type="component" value="Unassembled WGS sequence"/>
</dbReference>